<protein>
    <submittedName>
        <fullName evidence="1">DUF2510 domain-containing protein</fullName>
    </submittedName>
</protein>
<reference evidence="1" key="2">
    <citation type="journal article" date="2022" name="BMC Genomics">
        <title>Comparative genome analysis of mycobacteria focusing on tRNA and non-coding RNA.</title>
        <authorList>
            <person name="Behra P.R.K."/>
            <person name="Pettersson B.M.F."/>
            <person name="Ramesh M."/>
            <person name="Das S."/>
            <person name="Dasgupta S."/>
            <person name="Kirsebom L.A."/>
        </authorList>
    </citation>
    <scope>NUCLEOTIDE SEQUENCE</scope>
    <source>
        <strain evidence="1">DSM 44615</strain>
    </source>
</reference>
<organism evidence="1 2">
    <name type="scientific">[Mycobacterium] manitobense</name>
    <dbReference type="NCBI Taxonomy" id="190147"/>
    <lineage>
        <taxon>Bacteria</taxon>
        <taxon>Bacillati</taxon>
        <taxon>Actinomycetota</taxon>
        <taxon>Actinomycetes</taxon>
        <taxon>Mycobacteriales</taxon>
        <taxon>Mycobacteriaceae</taxon>
        <taxon>Mycolicibacterium</taxon>
    </lineage>
</organism>
<evidence type="ECO:0000313" key="1">
    <source>
        <dbReference type="EMBL" id="MCV7171542.1"/>
    </source>
</evidence>
<name>A0A9X3BXS2_9MYCO</name>
<reference evidence="1" key="1">
    <citation type="submission" date="2020-07" db="EMBL/GenBank/DDBJ databases">
        <authorList>
            <person name="Pettersson B.M.F."/>
            <person name="Behra P.R.K."/>
            <person name="Ramesh M."/>
            <person name="Das S."/>
            <person name="Dasgupta S."/>
            <person name="Kirsebom L.A."/>
        </authorList>
    </citation>
    <scope>NUCLEOTIDE SEQUENCE</scope>
    <source>
        <strain evidence="1">DSM 44615</strain>
    </source>
</reference>
<accession>A0A9X3BXS2</accession>
<sequence>MLRRRGPVIDVVASQGFPLGQPVLRFQAKPRLGDIACEVVGGNGELIGLIRARSKIPEYFGRETRTLEFALLRPSGAAALTFTRIGGGTRHHNLVVQDGGGAHLGRLRQISAPGRLWRTPRLSMALEYGSELLGLTEVCVLPSDTAAIVTVPVRTESGHVLAVVERRCREDGHFFDYELDCPVPVAPPLPDLLAATGFAHHFYDRIAIGPPADSQPKSFWT</sequence>
<evidence type="ECO:0000313" key="2">
    <source>
        <dbReference type="Proteomes" id="UP001140293"/>
    </source>
</evidence>
<dbReference type="RefSeq" id="WP_264013726.1">
    <property type="nucleotide sequence ID" value="NZ_JACKSJ010000142.1"/>
</dbReference>
<gene>
    <name evidence="1" type="ORF">H7I41_16630</name>
</gene>
<proteinExistence type="predicted"/>
<comment type="caution">
    <text evidence="1">The sequence shown here is derived from an EMBL/GenBank/DDBJ whole genome shotgun (WGS) entry which is preliminary data.</text>
</comment>
<dbReference type="Proteomes" id="UP001140293">
    <property type="component" value="Unassembled WGS sequence"/>
</dbReference>
<dbReference type="EMBL" id="JACKSJ010000142">
    <property type="protein sequence ID" value="MCV7171542.1"/>
    <property type="molecule type" value="Genomic_DNA"/>
</dbReference>
<dbReference type="AlphaFoldDB" id="A0A9X3BXS2"/>
<keyword evidence="2" id="KW-1185">Reference proteome</keyword>